<gene>
    <name evidence="1" type="ORF">PIB30_005308</name>
</gene>
<keyword evidence="2" id="KW-1185">Reference proteome</keyword>
<name>A0ABU6U5M8_9FABA</name>
<reference evidence="1 2" key="1">
    <citation type="journal article" date="2023" name="Plants (Basel)">
        <title>Bridging the Gap: Combining Genomics and Transcriptomics Approaches to Understand Stylosanthes scabra, an Orphan Legume from the Brazilian Caatinga.</title>
        <authorList>
            <person name="Ferreira-Neto J.R.C."/>
            <person name="da Silva M.D."/>
            <person name="Binneck E."/>
            <person name="de Melo N.F."/>
            <person name="da Silva R.H."/>
            <person name="de Melo A.L.T.M."/>
            <person name="Pandolfi V."/>
            <person name="Bustamante F.O."/>
            <person name="Brasileiro-Vidal A.C."/>
            <person name="Benko-Iseppon A.M."/>
        </authorList>
    </citation>
    <scope>NUCLEOTIDE SEQUENCE [LARGE SCALE GENOMIC DNA]</scope>
    <source>
        <tissue evidence="1">Leaves</tissue>
    </source>
</reference>
<accession>A0ABU6U5M8</accession>
<evidence type="ECO:0000313" key="2">
    <source>
        <dbReference type="Proteomes" id="UP001341840"/>
    </source>
</evidence>
<evidence type="ECO:0000313" key="1">
    <source>
        <dbReference type="EMBL" id="MED6155456.1"/>
    </source>
</evidence>
<sequence>MESVAALQFPPPQAAQNLGRVPTPVALSAAGSAAASFLACVLHLFQEHSFRPYWTVFLDDLRLCVMF</sequence>
<protein>
    <submittedName>
        <fullName evidence="1">Uncharacterized protein</fullName>
    </submittedName>
</protein>
<proteinExistence type="predicted"/>
<dbReference type="Proteomes" id="UP001341840">
    <property type="component" value="Unassembled WGS sequence"/>
</dbReference>
<organism evidence="1 2">
    <name type="scientific">Stylosanthes scabra</name>
    <dbReference type="NCBI Taxonomy" id="79078"/>
    <lineage>
        <taxon>Eukaryota</taxon>
        <taxon>Viridiplantae</taxon>
        <taxon>Streptophyta</taxon>
        <taxon>Embryophyta</taxon>
        <taxon>Tracheophyta</taxon>
        <taxon>Spermatophyta</taxon>
        <taxon>Magnoliopsida</taxon>
        <taxon>eudicotyledons</taxon>
        <taxon>Gunneridae</taxon>
        <taxon>Pentapetalae</taxon>
        <taxon>rosids</taxon>
        <taxon>fabids</taxon>
        <taxon>Fabales</taxon>
        <taxon>Fabaceae</taxon>
        <taxon>Papilionoideae</taxon>
        <taxon>50 kb inversion clade</taxon>
        <taxon>dalbergioids sensu lato</taxon>
        <taxon>Dalbergieae</taxon>
        <taxon>Pterocarpus clade</taxon>
        <taxon>Stylosanthes</taxon>
    </lineage>
</organism>
<dbReference type="EMBL" id="JASCZI010120839">
    <property type="protein sequence ID" value="MED6155456.1"/>
    <property type="molecule type" value="Genomic_DNA"/>
</dbReference>
<comment type="caution">
    <text evidence="1">The sequence shown here is derived from an EMBL/GenBank/DDBJ whole genome shotgun (WGS) entry which is preliminary data.</text>
</comment>